<accession>A0A5C6Q5R6</accession>
<feature type="transmembrane region" description="Helical" evidence="1">
    <location>
        <begin position="67"/>
        <end position="86"/>
    </location>
</feature>
<dbReference type="RefSeq" id="WP_146800103.1">
    <property type="nucleotide sequence ID" value="NZ_VOLP01000019.1"/>
</dbReference>
<keyword evidence="1" id="KW-1133">Transmembrane helix</keyword>
<keyword evidence="1" id="KW-0472">Membrane</keyword>
<dbReference type="EMBL" id="VOLQ01000033">
    <property type="protein sequence ID" value="TWX64264.1"/>
    <property type="molecule type" value="Genomic_DNA"/>
</dbReference>
<protein>
    <submittedName>
        <fullName evidence="3">Uncharacterized protein</fullName>
    </submittedName>
</protein>
<keyword evidence="1" id="KW-0812">Transmembrane</keyword>
<sequence length="122" mass="14487">MILGLKNRRHSTDFWIILSRTLALSGWILFIFAIVMSYYAAPEQDYGLLRFRDIEIRQFWLTPLTGYLYIVLWVSALCSYLCLIVDHYRTRRKQDSKHFNIVLLLTITVAWVIYILVKLNLA</sequence>
<dbReference type="Proteomes" id="UP000321917">
    <property type="component" value="Unassembled WGS sequence"/>
</dbReference>
<feature type="transmembrane region" description="Helical" evidence="1">
    <location>
        <begin position="21"/>
        <end position="41"/>
    </location>
</feature>
<dbReference type="AlphaFoldDB" id="A0A5C6Q5R6"/>
<name>A0A5C6Q5R6_9GAMM</name>
<evidence type="ECO:0000313" key="2">
    <source>
        <dbReference type="EMBL" id="TWX57077.1"/>
    </source>
</evidence>
<reference evidence="3 5" key="1">
    <citation type="submission" date="2019-07" db="EMBL/GenBank/DDBJ databases">
        <title>Genomes of sea-ice associated Colwellia species.</title>
        <authorList>
            <person name="Bowman J.P."/>
        </authorList>
    </citation>
    <scope>NUCLEOTIDE SEQUENCE [LARGE SCALE GENOMIC DNA]</scope>
    <source>
        <strain evidence="2 4">ACAM 607</strain>
        <strain evidence="3 5">IC036</strain>
    </source>
</reference>
<gene>
    <name evidence="2" type="ORF">ESZ26_14050</name>
    <name evidence="3" type="ORF">ESZ27_14900</name>
</gene>
<evidence type="ECO:0000313" key="3">
    <source>
        <dbReference type="EMBL" id="TWX64264.1"/>
    </source>
</evidence>
<organism evidence="3 5">
    <name type="scientific">Colwellia hornerae</name>
    <dbReference type="NCBI Taxonomy" id="89402"/>
    <lineage>
        <taxon>Bacteria</taxon>
        <taxon>Pseudomonadati</taxon>
        <taxon>Pseudomonadota</taxon>
        <taxon>Gammaproteobacteria</taxon>
        <taxon>Alteromonadales</taxon>
        <taxon>Colwelliaceae</taxon>
        <taxon>Colwellia</taxon>
    </lineage>
</organism>
<evidence type="ECO:0000313" key="5">
    <source>
        <dbReference type="Proteomes" id="UP000321917"/>
    </source>
</evidence>
<comment type="caution">
    <text evidence="3">The sequence shown here is derived from an EMBL/GenBank/DDBJ whole genome shotgun (WGS) entry which is preliminary data.</text>
</comment>
<proteinExistence type="predicted"/>
<evidence type="ECO:0000313" key="4">
    <source>
        <dbReference type="Proteomes" id="UP000321525"/>
    </source>
</evidence>
<dbReference type="EMBL" id="VOLR01000020">
    <property type="protein sequence ID" value="TWX57077.1"/>
    <property type="molecule type" value="Genomic_DNA"/>
</dbReference>
<feature type="transmembrane region" description="Helical" evidence="1">
    <location>
        <begin position="98"/>
        <end position="117"/>
    </location>
</feature>
<dbReference type="Proteomes" id="UP000321525">
    <property type="component" value="Unassembled WGS sequence"/>
</dbReference>
<dbReference type="OrthoDB" id="6240672at2"/>
<evidence type="ECO:0000256" key="1">
    <source>
        <dbReference type="SAM" id="Phobius"/>
    </source>
</evidence>
<keyword evidence="4" id="KW-1185">Reference proteome</keyword>